<name>A0A151JAZ2_9HYME</name>
<dbReference type="Proteomes" id="UP000078492">
    <property type="component" value="Unassembled WGS sequence"/>
</dbReference>
<keyword evidence="2" id="KW-1185">Reference proteome</keyword>
<feature type="non-terminal residue" evidence="1">
    <location>
        <position position="1"/>
    </location>
</feature>
<evidence type="ECO:0000313" key="2">
    <source>
        <dbReference type="Proteomes" id="UP000078492"/>
    </source>
</evidence>
<reference evidence="1 2" key="1">
    <citation type="submission" date="2015-09" db="EMBL/GenBank/DDBJ databases">
        <title>Trachymyrmex cornetzi WGS genome.</title>
        <authorList>
            <person name="Nygaard S."/>
            <person name="Hu H."/>
            <person name="Boomsma J."/>
            <person name="Zhang G."/>
        </authorList>
    </citation>
    <scope>NUCLEOTIDE SEQUENCE [LARGE SCALE GENOMIC DNA]</scope>
    <source>
        <strain evidence="1">Tcor2-1</strain>
        <tissue evidence="1">Whole body</tissue>
    </source>
</reference>
<evidence type="ECO:0000313" key="1">
    <source>
        <dbReference type="EMBL" id="KYN22283.1"/>
    </source>
</evidence>
<dbReference type="EMBL" id="KQ979195">
    <property type="protein sequence ID" value="KYN22283.1"/>
    <property type="molecule type" value="Genomic_DNA"/>
</dbReference>
<protein>
    <submittedName>
        <fullName evidence="1">Uncharacterized protein</fullName>
    </submittedName>
</protein>
<proteinExistence type="predicted"/>
<organism evidence="1 2">
    <name type="scientific">Trachymyrmex cornetzi</name>
    <dbReference type="NCBI Taxonomy" id="471704"/>
    <lineage>
        <taxon>Eukaryota</taxon>
        <taxon>Metazoa</taxon>
        <taxon>Ecdysozoa</taxon>
        <taxon>Arthropoda</taxon>
        <taxon>Hexapoda</taxon>
        <taxon>Insecta</taxon>
        <taxon>Pterygota</taxon>
        <taxon>Neoptera</taxon>
        <taxon>Endopterygota</taxon>
        <taxon>Hymenoptera</taxon>
        <taxon>Apocrita</taxon>
        <taxon>Aculeata</taxon>
        <taxon>Formicoidea</taxon>
        <taxon>Formicidae</taxon>
        <taxon>Myrmicinae</taxon>
        <taxon>Trachymyrmex</taxon>
    </lineage>
</organism>
<dbReference type="AlphaFoldDB" id="A0A151JAZ2"/>
<sequence>AYTLRRKYALTPTAYKYLDIEIAVGPMPHVEIAIGDTRDRIILPYVMWYKIGDIVAIQRTQTGPGFNVHPKFETIGEYDGSERTNTSADCLKLWPQHRG</sequence>
<gene>
    <name evidence="1" type="ORF">ALC57_05319</name>
</gene>
<accession>A0A151JAZ2</accession>